<feature type="compositionally biased region" description="Basic residues" evidence="1">
    <location>
        <begin position="33"/>
        <end position="47"/>
    </location>
</feature>
<name>A0A9D4GS04_DREPO</name>
<comment type="caution">
    <text evidence="2">The sequence shown here is derived from an EMBL/GenBank/DDBJ whole genome shotgun (WGS) entry which is preliminary data.</text>
</comment>
<reference evidence="2" key="1">
    <citation type="journal article" date="2019" name="bioRxiv">
        <title>The Genome of the Zebra Mussel, Dreissena polymorpha: A Resource for Invasive Species Research.</title>
        <authorList>
            <person name="McCartney M.A."/>
            <person name="Auch B."/>
            <person name="Kono T."/>
            <person name="Mallez S."/>
            <person name="Zhang Y."/>
            <person name="Obille A."/>
            <person name="Becker A."/>
            <person name="Abrahante J.E."/>
            <person name="Garbe J."/>
            <person name="Badalamenti J.P."/>
            <person name="Herman A."/>
            <person name="Mangelson H."/>
            <person name="Liachko I."/>
            <person name="Sullivan S."/>
            <person name="Sone E.D."/>
            <person name="Koren S."/>
            <person name="Silverstein K.A.T."/>
            <person name="Beckman K.B."/>
            <person name="Gohl D.M."/>
        </authorList>
    </citation>
    <scope>NUCLEOTIDE SEQUENCE</scope>
    <source>
        <strain evidence="2">Duluth1</strain>
        <tissue evidence="2">Whole animal</tissue>
    </source>
</reference>
<evidence type="ECO:0000313" key="2">
    <source>
        <dbReference type="EMBL" id="KAH3820469.1"/>
    </source>
</evidence>
<sequence length="91" mass="10872">MPFPRRNAVTKAPEKKRQVCKKLQTKHLELKKKYNTNRASRKYKSKSSSRSMSIRLMKKIPTHKKIQSEHRHKPPTYNIYLSMYGKKATRN</sequence>
<evidence type="ECO:0000313" key="3">
    <source>
        <dbReference type="Proteomes" id="UP000828390"/>
    </source>
</evidence>
<dbReference type="EMBL" id="JAIWYP010000005">
    <property type="protein sequence ID" value="KAH3820469.1"/>
    <property type="molecule type" value="Genomic_DNA"/>
</dbReference>
<proteinExistence type="predicted"/>
<organism evidence="2 3">
    <name type="scientific">Dreissena polymorpha</name>
    <name type="common">Zebra mussel</name>
    <name type="synonym">Mytilus polymorpha</name>
    <dbReference type="NCBI Taxonomy" id="45954"/>
    <lineage>
        <taxon>Eukaryota</taxon>
        <taxon>Metazoa</taxon>
        <taxon>Spiralia</taxon>
        <taxon>Lophotrochozoa</taxon>
        <taxon>Mollusca</taxon>
        <taxon>Bivalvia</taxon>
        <taxon>Autobranchia</taxon>
        <taxon>Heteroconchia</taxon>
        <taxon>Euheterodonta</taxon>
        <taxon>Imparidentia</taxon>
        <taxon>Neoheterodontei</taxon>
        <taxon>Myida</taxon>
        <taxon>Dreissenoidea</taxon>
        <taxon>Dreissenidae</taxon>
        <taxon>Dreissena</taxon>
    </lineage>
</organism>
<gene>
    <name evidence="2" type="ORF">DPMN_122215</name>
</gene>
<dbReference type="AlphaFoldDB" id="A0A9D4GS04"/>
<evidence type="ECO:0000256" key="1">
    <source>
        <dbReference type="SAM" id="MobiDB-lite"/>
    </source>
</evidence>
<feature type="region of interest" description="Disordered" evidence="1">
    <location>
        <begin position="33"/>
        <end position="53"/>
    </location>
</feature>
<accession>A0A9D4GS04</accession>
<feature type="region of interest" description="Disordered" evidence="1">
    <location>
        <begin position="1"/>
        <end position="20"/>
    </location>
</feature>
<keyword evidence="3" id="KW-1185">Reference proteome</keyword>
<protein>
    <submittedName>
        <fullName evidence="2">Uncharacterized protein</fullName>
    </submittedName>
</protein>
<dbReference type="Proteomes" id="UP000828390">
    <property type="component" value="Unassembled WGS sequence"/>
</dbReference>
<reference evidence="2" key="2">
    <citation type="submission" date="2020-11" db="EMBL/GenBank/DDBJ databases">
        <authorList>
            <person name="McCartney M.A."/>
            <person name="Auch B."/>
            <person name="Kono T."/>
            <person name="Mallez S."/>
            <person name="Becker A."/>
            <person name="Gohl D.M."/>
            <person name="Silverstein K.A.T."/>
            <person name="Koren S."/>
            <person name="Bechman K.B."/>
            <person name="Herman A."/>
            <person name="Abrahante J.E."/>
            <person name="Garbe J."/>
        </authorList>
    </citation>
    <scope>NUCLEOTIDE SEQUENCE</scope>
    <source>
        <strain evidence="2">Duluth1</strain>
        <tissue evidence="2">Whole animal</tissue>
    </source>
</reference>